<evidence type="ECO:0000313" key="2">
    <source>
        <dbReference type="EMBL" id="MBK7674436.1"/>
    </source>
</evidence>
<dbReference type="Gene3D" id="3.40.50.2000">
    <property type="entry name" value="Glycogen Phosphorylase B"/>
    <property type="match status" value="2"/>
</dbReference>
<sequence length="411" mass="46023">MKRILMIGYHFPPLAGSSGIQRTLRFVQHLPSFGWQPLVITANVRAYERISDDLMADVPTDTIVHRAFALDTARHLSLGGRYVGWMARPDRWVSWRFDAVRVGLRMIKRYRPDAIWSTYPIATAHLIGADLNRRTGVPWLADFRDPMAQEGYPEDPLLWQSFKRIEMEAVRNARLSLFTTPGAARVYRQRYPEVAERIVVLENGYDEESFSFVQLEHHAPINPGAITLLHSGIVYPAERDPTELIVALRVLKESGQLVVGTLKIRFRAPVHVQPLRALAQTHGVEDFIECCPPIAYRDAIAEMLRADGLLVMQAANCNEQIPAKIYEYLRARRPIVALTDPAGDTATTLAAAGVKDIVPLDSATAIADQLMRFVDASRRSAIALPYVDSVKKASRLARTAELVSLLNSVVP</sequence>
<evidence type="ECO:0000313" key="3">
    <source>
        <dbReference type="Proteomes" id="UP000697998"/>
    </source>
</evidence>
<dbReference type="AlphaFoldDB" id="A0A935UEZ0"/>
<evidence type="ECO:0000259" key="1">
    <source>
        <dbReference type="Pfam" id="PF13579"/>
    </source>
</evidence>
<feature type="domain" description="Glycosyltransferase subfamily 4-like N-terminal" evidence="1">
    <location>
        <begin position="21"/>
        <end position="204"/>
    </location>
</feature>
<dbReference type="Proteomes" id="UP000697998">
    <property type="component" value="Unassembled WGS sequence"/>
</dbReference>
<reference evidence="2 3" key="1">
    <citation type="submission" date="2020-10" db="EMBL/GenBank/DDBJ databases">
        <title>Connecting structure to function with the recovery of over 1000 high-quality activated sludge metagenome-assembled genomes encoding full-length rRNA genes using long-read sequencing.</title>
        <authorList>
            <person name="Singleton C.M."/>
            <person name="Petriglieri F."/>
            <person name="Kristensen J.M."/>
            <person name="Kirkegaard R.H."/>
            <person name="Michaelsen T.Y."/>
            <person name="Andersen M.H."/>
            <person name="Karst S.M."/>
            <person name="Dueholm M.S."/>
            <person name="Nielsen P.H."/>
            <person name="Albertsen M."/>
        </authorList>
    </citation>
    <scope>NUCLEOTIDE SEQUENCE [LARGE SCALE GENOMIC DNA]</scope>
    <source>
        <strain evidence="2">EsbW_18-Q3-R4-48_BATAC.285</strain>
    </source>
</reference>
<dbReference type="GO" id="GO:0016757">
    <property type="term" value="F:glycosyltransferase activity"/>
    <property type="evidence" value="ECO:0007669"/>
    <property type="project" value="UniProtKB-ARBA"/>
</dbReference>
<protein>
    <submittedName>
        <fullName evidence="2">Glycosyltransferase</fullName>
    </submittedName>
</protein>
<dbReference type="EMBL" id="JADJMH010000004">
    <property type="protein sequence ID" value="MBK7674436.1"/>
    <property type="molecule type" value="Genomic_DNA"/>
</dbReference>
<dbReference type="InterPro" id="IPR028098">
    <property type="entry name" value="Glyco_trans_4-like_N"/>
</dbReference>
<comment type="caution">
    <text evidence="2">The sequence shown here is derived from an EMBL/GenBank/DDBJ whole genome shotgun (WGS) entry which is preliminary data.</text>
</comment>
<accession>A0A935UEZ0</accession>
<gene>
    <name evidence="2" type="ORF">IPJ27_06500</name>
</gene>
<proteinExistence type="predicted"/>
<dbReference type="Pfam" id="PF13579">
    <property type="entry name" value="Glyco_trans_4_4"/>
    <property type="match status" value="1"/>
</dbReference>
<name>A0A935UEZ0_9PROT</name>
<organism evidence="2 3">
    <name type="scientific">Candidatus Accumulibacter proximus</name>
    <dbReference type="NCBI Taxonomy" id="2954385"/>
    <lineage>
        <taxon>Bacteria</taxon>
        <taxon>Pseudomonadati</taxon>
        <taxon>Pseudomonadota</taxon>
        <taxon>Betaproteobacteria</taxon>
        <taxon>Candidatus Accumulibacter</taxon>
    </lineage>
</organism>
<dbReference type="SUPFAM" id="SSF53756">
    <property type="entry name" value="UDP-Glycosyltransferase/glycogen phosphorylase"/>
    <property type="match status" value="1"/>
</dbReference>